<reference evidence="2 3" key="1">
    <citation type="submission" date="2017-03" db="EMBL/GenBank/DDBJ databases">
        <authorList>
            <person name="Afonso C.L."/>
            <person name="Miller P.J."/>
            <person name="Scott M.A."/>
            <person name="Spackman E."/>
            <person name="Goraichik I."/>
            <person name="Dimitrov K.M."/>
            <person name="Suarez D.L."/>
            <person name="Swayne D.E."/>
        </authorList>
    </citation>
    <scope>NUCLEOTIDE SEQUENCE [LARGE SCALE GENOMIC DNA]</scope>
    <source>
        <strain evidence="2 3">CECT 7751</strain>
    </source>
</reference>
<accession>A0A1X6Z3K5</accession>
<sequence>MIRASSASDAFFLAAMCFYIATFLHLAVIALSLADYLWSMLLAAVFWGVLATALLRRLRVLAWLGFFAGLGGGLAALGHGIPMRSLDAAVFLMIAAVLWLGSVSLGVHLWRYRGAIRKV</sequence>
<organism evidence="2 3">
    <name type="scientific">Pseudooceanicola marinus</name>
    <dbReference type="NCBI Taxonomy" id="396013"/>
    <lineage>
        <taxon>Bacteria</taxon>
        <taxon>Pseudomonadati</taxon>
        <taxon>Pseudomonadota</taxon>
        <taxon>Alphaproteobacteria</taxon>
        <taxon>Rhodobacterales</taxon>
        <taxon>Paracoccaceae</taxon>
        <taxon>Pseudooceanicola</taxon>
    </lineage>
</organism>
<feature type="transmembrane region" description="Helical" evidence="1">
    <location>
        <begin position="62"/>
        <end position="82"/>
    </location>
</feature>
<proteinExistence type="predicted"/>
<dbReference type="AlphaFoldDB" id="A0A1X6Z3K5"/>
<dbReference type="EMBL" id="FWFN01000003">
    <property type="protein sequence ID" value="SLN39723.1"/>
    <property type="molecule type" value="Genomic_DNA"/>
</dbReference>
<name>A0A1X6Z3K5_9RHOB</name>
<keyword evidence="1" id="KW-0812">Transmembrane</keyword>
<feature type="transmembrane region" description="Helical" evidence="1">
    <location>
        <begin position="12"/>
        <end position="30"/>
    </location>
</feature>
<protein>
    <submittedName>
        <fullName evidence="2">Uncharacterized protein</fullName>
    </submittedName>
</protein>
<keyword evidence="3" id="KW-1185">Reference proteome</keyword>
<evidence type="ECO:0000313" key="2">
    <source>
        <dbReference type="EMBL" id="SLN39723.1"/>
    </source>
</evidence>
<dbReference type="RefSeq" id="WP_085887668.1">
    <property type="nucleotide sequence ID" value="NZ_FWFN01000003.1"/>
</dbReference>
<feature type="transmembrane region" description="Helical" evidence="1">
    <location>
        <begin position="88"/>
        <end position="110"/>
    </location>
</feature>
<evidence type="ECO:0000256" key="1">
    <source>
        <dbReference type="SAM" id="Phobius"/>
    </source>
</evidence>
<dbReference type="Proteomes" id="UP000193963">
    <property type="component" value="Unassembled WGS sequence"/>
</dbReference>
<keyword evidence="1" id="KW-1133">Transmembrane helix</keyword>
<feature type="transmembrane region" description="Helical" evidence="1">
    <location>
        <begin position="36"/>
        <end position="55"/>
    </location>
</feature>
<keyword evidence="1" id="KW-0472">Membrane</keyword>
<gene>
    <name evidence="2" type="ORF">PSM7751_01804</name>
</gene>
<evidence type="ECO:0000313" key="3">
    <source>
        <dbReference type="Proteomes" id="UP000193963"/>
    </source>
</evidence>